<dbReference type="FunCoup" id="A0A0C3GQ79">
    <property type="interactions" value="47"/>
</dbReference>
<evidence type="ECO:0000256" key="3">
    <source>
        <dbReference type="ARBA" id="ARBA00022989"/>
    </source>
</evidence>
<accession>A0A0C3GQ79</accession>
<dbReference type="OrthoDB" id="2107885at2759"/>
<feature type="transmembrane region" description="Helical" evidence="6">
    <location>
        <begin position="47"/>
        <end position="68"/>
    </location>
</feature>
<sequence length="280" mass="31298">MADTRALTAVTAQHIRNVVSASWLYPFKGIYYFCRHPAFYPLLGRRLVPLTITSIIVLGLLFAFTYLPQVAFLALFHGRLAWFNAVFLVLGEGQVLIALLFEALLVDETLVDVFDATLINEGQISLVSPSRVLFPDAPNTVKMLGQPTESAVYSPFSFRQIAEFILFLPLNFIPVVGTPAFLILTGARAGPLHHWRYFKLRGLTRKERSAEIKSRRLKYTWFGSVALVLQLVPLLSMFFLLTSAAGSALWVVKLEEQKRLAEDAQTAGEGEVPSYSDDPM</sequence>
<comment type="subcellular location">
    <subcellularLocation>
        <location evidence="1">Membrane</location>
        <topology evidence="1">Multi-pass membrane protein</topology>
    </subcellularLocation>
</comment>
<feature type="transmembrane region" description="Helical" evidence="6">
    <location>
        <begin position="80"/>
        <end position="101"/>
    </location>
</feature>
<evidence type="ECO:0000256" key="6">
    <source>
        <dbReference type="SAM" id="Phobius"/>
    </source>
</evidence>
<dbReference type="GO" id="GO:0005628">
    <property type="term" value="C:prospore membrane"/>
    <property type="evidence" value="ECO:0007669"/>
    <property type="project" value="TreeGrafter"/>
</dbReference>
<dbReference type="InterPro" id="IPR052786">
    <property type="entry name" value="Spore_wall_assembly"/>
</dbReference>
<dbReference type="Pfam" id="PF07264">
    <property type="entry name" value="EI24"/>
    <property type="match status" value="1"/>
</dbReference>
<evidence type="ECO:0000256" key="1">
    <source>
        <dbReference type="ARBA" id="ARBA00004141"/>
    </source>
</evidence>
<dbReference type="STRING" id="913774.A0A0C3GQ79"/>
<keyword evidence="8" id="KW-1185">Reference proteome</keyword>
<keyword evidence="3 6" id="KW-1133">Transmembrane helix</keyword>
<dbReference type="GO" id="GO:0005619">
    <property type="term" value="C:ascospore wall"/>
    <property type="evidence" value="ECO:0007669"/>
    <property type="project" value="TreeGrafter"/>
</dbReference>
<keyword evidence="2 6" id="KW-0812">Transmembrane</keyword>
<dbReference type="GO" id="GO:0005811">
    <property type="term" value="C:lipid droplet"/>
    <property type="evidence" value="ECO:0007669"/>
    <property type="project" value="TreeGrafter"/>
</dbReference>
<gene>
    <name evidence="7" type="ORF">OIDMADRAFT_168757</name>
</gene>
<evidence type="ECO:0000313" key="7">
    <source>
        <dbReference type="EMBL" id="KIM98165.1"/>
    </source>
</evidence>
<dbReference type="InterPro" id="IPR059112">
    <property type="entry name" value="CysZ/EI24"/>
</dbReference>
<protein>
    <submittedName>
        <fullName evidence="7">Uncharacterized protein</fullName>
    </submittedName>
</protein>
<evidence type="ECO:0000256" key="5">
    <source>
        <dbReference type="SAM" id="MobiDB-lite"/>
    </source>
</evidence>
<name>A0A0C3GQ79_OIDMZ</name>
<dbReference type="EMBL" id="KN832881">
    <property type="protein sequence ID" value="KIM98165.1"/>
    <property type="molecule type" value="Genomic_DNA"/>
</dbReference>
<dbReference type="InParanoid" id="A0A0C3GQ79"/>
<feature type="region of interest" description="Disordered" evidence="5">
    <location>
        <begin position="261"/>
        <end position="280"/>
    </location>
</feature>
<dbReference type="PANTHER" id="PTHR34292:SF1">
    <property type="entry name" value="OUTER SPORE WALL PROTEIN RRT8"/>
    <property type="match status" value="1"/>
</dbReference>
<organism evidence="7 8">
    <name type="scientific">Oidiodendron maius (strain Zn)</name>
    <dbReference type="NCBI Taxonomy" id="913774"/>
    <lineage>
        <taxon>Eukaryota</taxon>
        <taxon>Fungi</taxon>
        <taxon>Dikarya</taxon>
        <taxon>Ascomycota</taxon>
        <taxon>Pezizomycotina</taxon>
        <taxon>Leotiomycetes</taxon>
        <taxon>Leotiomycetes incertae sedis</taxon>
        <taxon>Myxotrichaceae</taxon>
        <taxon>Oidiodendron</taxon>
    </lineage>
</organism>
<reference evidence="8" key="2">
    <citation type="submission" date="2015-01" db="EMBL/GenBank/DDBJ databases">
        <title>Evolutionary Origins and Diversification of the Mycorrhizal Mutualists.</title>
        <authorList>
            <consortium name="DOE Joint Genome Institute"/>
            <consortium name="Mycorrhizal Genomics Consortium"/>
            <person name="Kohler A."/>
            <person name="Kuo A."/>
            <person name="Nagy L.G."/>
            <person name="Floudas D."/>
            <person name="Copeland A."/>
            <person name="Barry K.W."/>
            <person name="Cichocki N."/>
            <person name="Veneault-Fourrey C."/>
            <person name="LaButti K."/>
            <person name="Lindquist E.A."/>
            <person name="Lipzen A."/>
            <person name="Lundell T."/>
            <person name="Morin E."/>
            <person name="Murat C."/>
            <person name="Riley R."/>
            <person name="Ohm R."/>
            <person name="Sun H."/>
            <person name="Tunlid A."/>
            <person name="Henrissat B."/>
            <person name="Grigoriev I.V."/>
            <person name="Hibbett D.S."/>
            <person name="Martin F."/>
        </authorList>
    </citation>
    <scope>NUCLEOTIDE SEQUENCE [LARGE SCALE GENOMIC DNA]</scope>
    <source>
        <strain evidence="8">Zn</strain>
    </source>
</reference>
<feature type="transmembrane region" description="Helical" evidence="6">
    <location>
        <begin position="219"/>
        <end position="241"/>
    </location>
</feature>
<keyword evidence="4 6" id="KW-0472">Membrane</keyword>
<reference evidence="7 8" key="1">
    <citation type="submission" date="2014-04" db="EMBL/GenBank/DDBJ databases">
        <authorList>
            <consortium name="DOE Joint Genome Institute"/>
            <person name="Kuo A."/>
            <person name="Martino E."/>
            <person name="Perotto S."/>
            <person name="Kohler A."/>
            <person name="Nagy L.G."/>
            <person name="Floudas D."/>
            <person name="Copeland A."/>
            <person name="Barry K.W."/>
            <person name="Cichocki N."/>
            <person name="Veneault-Fourrey C."/>
            <person name="LaButti K."/>
            <person name="Lindquist E.A."/>
            <person name="Lipzen A."/>
            <person name="Lundell T."/>
            <person name="Morin E."/>
            <person name="Murat C."/>
            <person name="Sun H."/>
            <person name="Tunlid A."/>
            <person name="Henrissat B."/>
            <person name="Grigoriev I.V."/>
            <person name="Hibbett D.S."/>
            <person name="Martin F."/>
            <person name="Nordberg H.P."/>
            <person name="Cantor M.N."/>
            <person name="Hua S.X."/>
        </authorList>
    </citation>
    <scope>NUCLEOTIDE SEQUENCE [LARGE SCALE GENOMIC DNA]</scope>
    <source>
        <strain evidence="7 8">Zn</strain>
    </source>
</reference>
<proteinExistence type="predicted"/>
<evidence type="ECO:0000256" key="2">
    <source>
        <dbReference type="ARBA" id="ARBA00022692"/>
    </source>
</evidence>
<dbReference type="HOGENOM" id="CLU_062645_0_1_1"/>
<dbReference type="Proteomes" id="UP000054321">
    <property type="component" value="Unassembled WGS sequence"/>
</dbReference>
<dbReference type="PANTHER" id="PTHR34292">
    <property type="entry name" value="OUTER SPORE WALL PROTEIN LDS1"/>
    <property type="match status" value="1"/>
</dbReference>
<evidence type="ECO:0000256" key="4">
    <source>
        <dbReference type="ARBA" id="ARBA00023136"/>
    </source>
</evidence>
<feature type="transmembrane region" description="Helical" evidence="6">
    <location>
        <begin position="164"/>
        <end position="187"/>
    </location>
</feature>
<dbReference type="AlphaFoldDB" id="A0A0C3GQ79"/>
<evidence type="ECO:0000313" key="8">
    <source>
        <dbReference type="Proteomes" id="UP000054321"/>
    </source>
</evidence>